<feature type="transmembrane region" description="Helical" evidence="2">
    <location>
        <begin position="51"/>
        <end position="73"/>
    </location>
</feature>
<accession>A0ABN2RMW2</accession>
<gene>
    <name evidence="3" type="ORF">GCM10009798_36270</name>
</gene>
<dbReference type="Proteomes" id="UP001500571">
    <property type="component" value="Unassembled WGS sequence"/>
</dbReference>
<feature type="compositionally biased region" description="Gly residues" evidence="1">
    <location>
        <begin position="86"/>
        <end position="96"/>
    </location>
</feature>
<protein>
    <submittedName>
        <fullName evidence="3">Uncharacterized protein</fullName>
    </submittedName>
</protein>
<evidence type="ECO:0000313" key="4">
    <source>
        <dbReference type="Proteomes" id="UP001500571"/>
    </source>
</evidence>
<evidence type="ECO:0000256" key="1">
    <source>
        <dbReference type="SAM" id="MobiDB-lite"/>
    </source>
</evidence>
<name>A0ABN2RMW2_9ACTN</name>
<evidence type="ECO:0000256" key="2">
    <source>
        <dbReference type="SAM" id="Phobius"/>
    </source>
</evidence>
<keyword evidence="2" id="KW-0472">Membrane</keyword>
<keyword evidence="2" id="KW-0812">Transmembrane</keyword>
<feature type="region of interest" description="Disordered" evidence="1">
    <location>
        <begin position="86"/>
        <end position="119"/>
    </location>
</feature>
<reference evidence="3 4" key="1">
    <citation type="journal article" date="2019" name="Int. J. Syst. Evol. Microbiol.">
        <title>The Global Catalogue of Microorganisms (GCM) 10K type strain sequencing project: providing services to taxonomists for standard genome sequencing and annotation.</title>
        <authorList>
            <consortium name="The Broad Institute Genomics Platform"/>
            <consortium name="The Broad Institute Genome Sequencing Center for Infectious Disease"/>
            <person name="Wu L."/>
            <person name="Ma J."/>
        </authorList>
    </citation>
    <scope>NUCLEOTIDE SEQUENCE [LARGE SCALE GENOMIC DNA]</scope>
    <source>
        <strain evidence="3 4">JCM 15309</strain>
    </source>
</reference>
<organism evidence="3 4">
    <name type="scientific">Nocardioides panacihumi</name>
    <dbReference type="NCBI Taxonomy" id="400774"/>
    <lineage>
        <taxon>Bacteria</taxon>
        <taxon>Bacillati</taxon>
        <taxon>Actinomycetota</taxon>
        <taxon>Actinomycetes</taxon>
        <taxon>Propionibacteriales</taxon>
        <taxon>Nocardioidaceae</taxon>
        <taxon>Nocardioides</taxon>
    </lineage>
</organism>
<keyword evidence="2" id="KW-1133">Transmembrane helix</keyword>
<sequence>MTYVTTPLQTRVRRTVVTVGSFVAATAVLTGPALADVPEGWSDPAEMSWGHLLVLIVAIPVALAIVISLLAALPGLVKGEGITGGHAGGQWLGGPRKGTAELAAPDSETSEAGGASARW</sequence>
<dbReference type="EMBL" id="BAAAPB010000004">
    <property type="protein sequence ID" value="GAA1971935.1"/>
    <property type="molecule type" value="Genomic_DNA"/>
</dbReference>
<keyword evidence="4" id="KW-1185">Reference proteome</keyword>
<proteinExistence type="predicted"/>
<evidence type="ECO:0000313" key="3">
    <source>
        <dbReference type="EMBL" id="GAA1971935.1"/>
    </source>
</evidence>
<comment type="caution">
    <text evidence="3">The sequence shown here is derived from an EMBL/GenBank/DDBJ whole genome shotgun (WGS) entry which is preliminary data.</text>
</comment>